<dbReference type="InterPro" id="IPR018201">
    <property type="entry name" value="Ketoacyl_synth_AS"/>
</dbReference>
<dbReference type="PROSITE" id="PS52004">
    <property type="entry name" value="KS3_2"/>
    <property type="match status" value="1"/>
</dbReference>
<evidence type="ECO:0000256" key="7">
    <source>
        <dbReference type="SAM" id="MobiDB-lite"/>
    </source>
</evidence>
<organism evidence="11 12">
    <name type="scientific">Aureobasidium pullulans</name>
    <name type="common">Black yeast</name>
    <name type="synonym">Pullularia pullulans</name>
    <dbReference type="NCBI Taxonomy" id="5580"/>
    <lineage>
        <taxon>Eukaryota</taxon>
        <taxon>Fungi</taxon>
        <taxon>Dikarya</taxon>
        <taxon>Ascomycota</taxon>
        <taxon>Pezizomycotina</taxon>
        <taxon>Dothideomycetes</taxon>
        <taxon>Dothideomycetidae</taxon>
        <taxon>Dothideales</taxon>
        <taxon>Saccotheciaceae</taxon>
        <taxon>Aureobasidium</taxon>
    </lineage>
</organism>
<dbReference type="PROSITE" id="PS00012">
    <property type="entry name" value="PHOSPHOPANTETHEINE"/>
    <property type="match status" value="1"/>
</dbReference>
<keyword evidence="1" id="KW-0596">Phosphopantetheine</keyword>
<protein>
    <recommendedName>
        <fullName evidence="13">Ketoacyl-synt-domain-containing protein</fullName>
    </recommendedName>
</protein>
<evidence type="ECO:0000256" key="5">
    <source>
        <dbReference type="ARBA" id="ARBA00023268"/>
    </source>
</evidence>
<evidence type="ECO:0000256" key="6">
    <source>
        <dbReference type="PROSITE-ProRule" id="PRU01363"/>
    </source>
</evidence>
<evidence type="ECO:0000313" key="12">
    <source>
        <dbReference type="Proteomes" id="UP001341245"/>
    </source>
</evidence>
<dbReference type="PANTHER" id="PTHR43775">
    <property type="entry name" value="FATTY ACID SYNTHASE"/>
    <property type="match status" value="1"/>
</dbReference>
<dbReference type="SMART" id="SM00827">
    <property type="entry name" value="PKS_AT"/>
    <property type="match status" value="1"/>
</dbReference>
<dbReference type="Gene3D" id="3.30.70.3290">
    <property type="match status" value="1"/>
</dbReference>
<dbReference type="InterPro" id="IPR014043">
    <property type="entry name" value="Acyl_transferase_dom"/>
</dbReference>
<evidence type="ECO:0000256" key="2">
    <source>
        <dbReference type="ARBA" id="ARBA00022553"/>
    </source>
</evidence>
<dbReference type="Gene3D" id="3.10.129.110">
    <property type="entry name" value="Polyketide synthase dehydratase"/>
    <property type="match status" value="1"/>
</dbReference>
<keyword evidence="4" id="KW-0808">Transferase</keyword>
<dbReference type="Gene3D" id="3.40.47.10">
    <property type="match status" value="1"/>
</dbReference>
<dbReference type="Pfam" id="PF00698">
    <property type="entry name" value="Acyl_transf_1"/>
    <property type="match status" value="1"/>
</dbReference>
<evidence type="ECO:0000256" key="1">
    <source>
        <dbReference type="ARBA" id="ARBA00022450"/>
    </source>
</evidence>
<evidence type="ECO:0000259" key="9">
    <source>
        <dbReference type="PROSITE" id="PS52004"/>
    </source>
</evidence>
<dbReference type="Pfam" id="PF21089">
    <property type="entry name" value="PKS_DH_N"/>
    <property type="match status" value="1"/>
</dbReference>
<evidence type="ECO:0000259" key="8">
    <source>
        <dbReference type="PROSITE" id="PS50075"/>
    </source>
</evidence>
<proteinExistence type="predicted"/>
<dbReference type="SMART" id="SM00825">
    <property type="entry name" value="PKS_KS"/>
    <property type="match status" value="1"/>
</dbReference>
<dbReference type="Gene3D" id="3.40.366.10">
    <property type="entry name" value="Malonyl-Coenzyme A Acyl Carrier Protein, domain 2"/>
    <property type="match status" value="1"/>
</dbReference>
<keyword evidence="5" id="KW-0511">Multifunctional enzyme</keyword>
<dbReference type="InterPro" id="IPR016036">
    <property type="entry name" value="Malonyl_transacylase_ACP-bd"/>
</dbReference>
<keyword evidence="3" id="KW-0436">Ligase</keyword>
<dbReference type="Proteomes" id="UP001341245">
    <property type="component" value="Unassembled WGS sequence"/>
</dbReference>
<dbReference type="InterPro" id="IPR036291">
    <property type="entry name" value="NAD(P)-bd_dom_sf"/>
</dbReference>
<dbReference type="Gene3D" id="3.40.50.150">
    <property type="entry name" value="Vaccinia Virus protein VP39"/>
    <property type="match status" value="1"/>
</dbReference>
<dbReference type="SUPFAM" id="SSF47336">
    <property type="entry name" value="ACP-like"/>
    <property type="match status" value="1"/>
</dbReference>
<feature type="domain" description="PKS/mFAS DH" evidence="10">
    <location>
        <begin position="946"/>
        <end position="1254"/>
    </location>
</feature>
<dbReference type="EMBL" id="JASGXD010000004">
    <property type="protein sequence ID" value="KAK6005962.1"/>
    <property type="molecule type" value="Genomic_DNA"/>
</dbReference>
<dbReference type="InterPro" id="IPR029063">
    <property type="entry name" value="SAM-dependent_MTases_sf"/>
</dbReference>
<dbReference type="InterPro" id="IPR020807">
    <property type="entry name" value="PKS_DH"/>
</dbReference>
<accession>A0ABR0TPA3</accession>
<dbReference type="SMART" id="SM00823">
    <property type="entry name" value="PKS_PP"/>
    <property type="match status" value="1"/>
</dbReference>
<gene>
    <name evidence="11" type="ORF">QM012_006372</name>
</gene>
<dbReference type="InterPro" id="IPR016039">
    <property type="entry name" value="Thiolase-like"/>
</dbReference>
<dbReference type="SUPFAM" id="SSF52777">
    <property type="entry name" value="CoA-dependent acyltransferases"/>
    <property type="match status" value="2"/>
</dbReference>
<evidence type="ECO:0008006" key="13">
    <source>
        <dbReference type="Google" id="ProtNLM"/>
    </source>
</evidence>
<dbReference type="InterPro" id="IPR001242">
    <property type="entry name" value="Condensation_dom"/>
</dbReference>
<dbReference type="InterPro" id="IPR056501">
    <property type="entry name" value="NAD-bd_HRPKS_sdrA"/>
</dbReference>
<dbReference type="Pfam" id="PF00109">
    <property type="entry name" value="ketoacyl-synt"/>
    <property type="match status" value="1"/>
</dbReference>
<feature type="domain" description="Ketosynthase family 3 (KS3)" evidence="9">
    <location>
        <begin position="2"/>
        <end position="436"/>
    </location>
</feature>
<dbReference type="Gene3D" id="3.30.559.30">
    <property type="entry name" value="Nonribosomal peptide synthetase, condensation domain"/>
    <property type="match status" value="1"/>
</dbReference>
<keyword evidence="2" id="KW-0597">Phosphoprotein</keyword>
<keyword evidence="12" id="KW-1185">Reference proteome</keyword>
<dbReference type="Pfam" id="PF08659">
    <property type="entry name" value="KR"/>
    <property type="match status" value="1"/>
</dbReference>
<dbReference type="Pfam" id="PF00668">
    <property type="entry name" value="Condensation"/>
    <property type="match status" value="1"/>
</dbReference>
<comment type="caution">
    <text evidence="11">The sequence shown here is derived from an EMBL/GenBank/DDBJ whole genome shotgun (WGS) entry which is preliminary data.</text>
</comment>
<dbReference type="PROSITE" id="PS52019">
    <property type="entry name" value="PKS_MFAS_DH"/>
    <property type="match status" value="1"/>
</dbReference>
<dbReference type="CDD" id="cd05274">
    <property type="entry name" value="KR_FAS_SDR_x"/>
    <property type="match status" value="1"/>
</dbReference>
<dbReference type="InterPro" id="IPR020841">
    <property type="entry name" value="PKS_Beta-ketoAc_synthase_dom"/>
</dbReference>
<dbReference type="InterPro" id="IPR036736">
    <property type="entry name" value="ACP-like_sf"/>
</dbReference>
<evidence type="ECO:0000313" key="11">
    <source>
        <dbReference type="EMBL" id="KAK6005962.1"/>
    </source>
</evidence>
<dbReference type="SUPFAM" id="SSF51735">
    <property type="entry name" value="NAD(P)-binding Rossmann-fold domains"/>
    <property type="match status" value="1"/>
</dbReference>
<dbReference type="Gene3D" id="3.30.559.10">
    <property type="entry name" value="Chloramphenicol acetyltransferase-like domain"/>
    <property type="match status" value="1"/>
</dbReference>
<dbReference type="Pfam" id="PF16197">
    <property type="entry name" value="KAsynt_C_assoc"/>
    <property type="match status" value="1"/>
</dbReference>
<evidence type="ECO:0000259" key="10">
    <source>
        <dbReference type="PROSITE" id="PS52019"/>
    </source>
</evidence>
<dbReference type="InterPro" id="IPR020806">
    <property type="entry name" value="PKS_PP-bd"/>
</dbReference>
<dbReference type="SMART" id="SM00826">
    <property type="entry name" value="PKS_DH"/>
    <property type="match status" value="1"/>
</dbReference>
<feature type="region of interest" description="Disordered" evidence="7">
    <location>
        <begin position="2450"/>
        <end position="2512"/>
    </location>
</feature>
<evidence type="ECO:0000256" key="3">
    <source>
        <dbReference type="ARBA" id="ARBA00022598"/>
    </source>
</evidence>
<dbReference type="InterPro" id="IPR013968">
    <property type="entry name" value="PKS_KR"/>
</dbReference>
<feature type="region of interest" description="N-terminal hotdog fold" evidence="6">
    <location>
        <begin position="946"/>
        <end position="1082"/>
    </location>
</feature>
<dbReference type="InterPro" id="IPR049900">
    <property type="entry name" value="PKS_mFAS_DH"/>
</dbReference>
<dbReference type="InterPro" id="IPR014030">
    <property type="entry name" value="Ketoacyl_synth_N"/>
</dbReference>
<dbReference type="CDD" id="cd00833">
    <property type="entry name" value="PKS"/>
    <property type="match status" value="1"/>
</dbReference>
<sequence length="2973" mass="325907">MAEPIAIIGVGCRFPGNASSPSRLWDLLVDPVDLSKRIPDDRFNPTTFFNEDGEHHGTSNVDKGYFLEESIRRFDASFFNISPKEADTIDPQHRILLETVYEGLEDAGLSMHKLQGSDTGVYVGCMTMDYYDMQYRDPQLSSQYVATGTAGSILSNRVSYFFNWSGPSMTIDTACSSSLVAVHLAVQSLRSGEIKLACAAGANLILGPERFIAQSSLHMLSPTGKSRMWDQAADGYARGEGIASIFLKKLSDAIADGDHIEGIIRETGVNSDGRSKGLTMPSSAAQAKLIKDTYARAGLDPYVASERCQYFEAHGTGTQAGDPREAEAISSSFFSTTRLRTDTQKLLVGSIKTVIGHTEGAAGLAGVVKVLASMNRRTIPPNCHLYNLNPSVEPFYHNLLIPTSTMPWPDTNGGPMRASVNSFGFGGTNAHAIIESFDSKSSLAARWRPKCELSAPGNSQIVLAATPLFLSATTDKTLKANAAQMLEYLKACTDDQFYQALWTLRHRRTHLSVRMIVFGKDRNDMLANLEAKLDKSGASSDIGVRSKTGSSPKLLGIFTGQGAQWPTMGRQLLKSCKTFSRVLQELQGHLDALPDPPTWSITDELEAGNSTSRMNEAALSQPLCTCIQVALIEVLRESGVRFHTVVGHSSGEIAAAYAAGFLSARDAVCIAYYRGLHAKLAKGSNGQSGGMLAVGMGHEEAFEFCAQPQYNARISIAASNSSNSVTLSGDLSTIQAAHARCVEQGIFARLLKVDTAYHSSHMNHCSQPYLDSLKACNVKVAIPDSSAPTWFSSVTGTIGTVDTSTLSGPYWKDNMCQAVLFYDAVKNAVSENGSFDLIMEVGPHPALKGPTLQTYKALESSGPTYLGTLERGKDDSQVVCGALASIWAEYGNTAIDLEGNDKAFMGHAITLGVARNLPTYSWDHSQEYWRAFRVNKQFLNRPTEPHELLGIRTNDDTDTEMHWRNILKPGEIPWLSGHRFQAQIIVPAAAYCVMAYEAAKTMAGNKPILMIELRDVRIHSAITIKEDSAGVEVLFTLKRSTQAGLDEDHIEAEFVLQSGAVESDRALKVGVSGTVVMAMGQPQPDVLASRIMTNPELRDVDLGAFYDYMKEIGLDYTGPFRALQTASRRYHMAHMTMPKPSPEDTTTLPISPALLDSCLQAGFIAYSAPGDEALWTSFLPQSIQSVKFNTSCCETVKGRTSMLDVEAHVTGFEVTTAKDAAKITSDVEVYNEQGQMEVLLEGVVVASFSKSNADEDRELYLKNVWRSDAPLESGDLQSYQASEWPCSAKLDSTAMAFLKAIRSRNLNENAPDIAHAVWDLATQPSKLSHDQISCNIPDSIPETKLLEIVGANISRLLQGPLDLEKIGVSNEMLRSYFVESHIGQWIRYQLQEIVSRISHRYARLNILEISNGYASSVEPITSRLGNSFATYTACAPSVESLMSYQTISDPRVRFTSFSFEDSFSEQGLYENFYDLIIVRDFLHAAPSVDLALRSLRGLMRSGGYLIIADATGRTIHDSLIACGLSTLWPAESTRNNFGRNSSVMVLDKILAETSLSGADHVLFDTGNVQLHNGSLVISQAVDIVTEKLMNPLKSRGFETSQGALLIVGGSQLRDAKLVREVSSWLQFWEAGIIQVDTLEELDPQILDNVDIALCLADLASNVLENLTEQRLSGMQTLFGGVKTILWITSGANECNPYHSAITGLGRTVWGEHTDLQLQFLDLDDPFSNSTLIVETLLRLHLSQSDEYLQCNPLWTTERELIYHDGKMLVPRIFPDNARNERLNSQRRVIKSSVNLETQVVELKPTLTKDLVPHRRVQKSSLGPTDGDIMIKVERSSSVRVRFAGNNNLWLVGGKDMASGEHVLTFAACNASIIVVPKHSVHWLSRSMGSVGNVFSATLFAVASKALDLGNVKGGLAIYEPDQAVSSLIEAHCHGLGIPVRKLTSDPAIVGADKSWALLNPRTASRRAMIQALGTFTEVIDFSPKTRLEFFTKFGSDVRVRHIFDMEIDFISLGTTPFSALQGILSNLAPGEDQIETINVREINDDIHPNPFLAIDWRDLESTELDVHTAGSQLHLPSNKSYLLVGLTGELGESITRFMFEHGARHFTISSRKPSKNIEWVHELNERGAKITVQAMNVFVRADVERVRDDMLNTGVTIGGVINGAMVLSDGLFENMSLESFETTMRAKAEGSALLNQVFDMPDLDIFMFLSSLSCVVGNPGQANYAAANMYMSGLAAQRRKQGLAASCLDIGMMIGIGFVRRSGQEATIYGNLRRQGYIVESELDFLESFAEAILASKDQDNHIITGLARVPADSSSRYKWHSEPKFSHHITESTSGTVTEVVASSGSTLQQIADAATLEMAQEVVEAAMTAQIESLLGLLTNSVDPRMPLIELGVDSLTAVEIRSWAYKSIGQDLPVMDIMNDGSVKTLSQTLAEGARSAATLNTTSAASATAEISAEPLKPSSSATPLPTPTPAPESQSTSLDVSDRSDSSSVDDATTATSESGSYTSLDVKPFKSDMIPQAPEHWHELLFNEIEDTSLAQKRFLQPGDVNGTTADHNVVIAYNLRDKISPARLERAIGLTLARHSIFRTSFLAKADTDDCYQALGHHSRFWMRRESCPSRPEDIVQHIQHAASVPFAIASGDTLRAYLLDHGDDTYTLIFAYHNSIMDGMSWGVFVQDITSYYVDLNKTAPTASNFMDAVAAQKEWLASEASQPRRQFWKDQFEGARNSLPLFPMAKAHERDDISNPPGIIERSIWVDKKIASSVKRAANKAQVSSFHFHLSIMQALVLQLLKINDFVLGIMDAGRTSQAHMGTVGLFTDYLPLRFTHNDEIPFTSLLANSKASVLAALSNALPFEIIKEIVLPHEDIANTKEHPLFQVLVNYRLGALRKSTLGGVELEMHTVLESKLPFDVMMTIDEDSASERMGLTLTMRDYMFEEEALDVFLQKYVELLEVFAEDPQRDASRMEEVSA</sequence>
<dbReference type="InterPro" id="IPR006162">
    <property type="entry name" value="Ppantetheine_attach_site"/>
</dbReference>
<dbReference type="InterPro" id="IPR001227">
    <property type="entry name" value="Ac_transferase_dom_sf"/>
</dbReference>
<name>A0ABR0TPA3_AURPU</name>
<dbReference type="Gene3D" id="1.10.1200.10">
    <property type="entry name" value="ACP-like"/>
    <property type="match status" value="1"/>
</dbReference>
<dbReference type="InterPro" id="IPR032821">
    <property type="entry name" value="PKS_assoc"/>
</dbReference>
<dbReference type="InterPro" id="IPR014031">
    <property type="entry name" value="Ketoacyl_synth_C"/>
</dbReference>
<dbReference type="Pfam" id="PF02801">
    <property type="entry name" value="Ketoacyl-synt_C"/>
    <property type="match status" value="1"/>
</dbReference>
<dbReference type="InterPro" id="IPR042104">
    <property type="entry name" value="PKS_dehydratase_sf"/>
</dbReference>
<dbReference type="InterPro" id="IPR049552">
    <property type="entry name" value="PKS_DH_N"/>
</dbReference>
<feature type="compositionally biased region" description="Low complexity" evidence="7">
    <location>
        <begin position="2450"/>
        <end position="2468"/>
    </location>
</feature>
<feature type="active site" description="Proton acceptor; for dehydratase activity" evidence="6">
    <location>
        <position position="978"/>
    </location>
</feature>
<feature type="region of interest" description="C-terminal hotdog fold" evidence="6">
    <location>
        <begin position="1097"/>
        <end position="1254"/>
    </location>
</feature>
<dbReference type="InterPro" id="IPR057326">
    <property type="entry name" value="KR_dom"/>
</dbReference>
<dbReference type="Pfam" id="PF14765">
    <property type="entry name" value="PS-DH"/>
    <property type="match status" value="1"/>
</dbReference>
<feature type="domain" description="Carrier" evidence="8">
    <location>
        <begin position="2360"/>
        <end position="2437"/>
    </location>
</feature>
<dbReference type="SUPFAM" id="SSF53901">
    <property type="entry name" value="Thiolase-like"/>
    <property type="match status" value="1"/>
</dbReference>
<feature type="active site" description="Proton donor; for dehydratase activity" evidence="6">
    <location>
        <position position="1156"/>
    </location>
</feature>
<dbReference type="InterPro" id="IPR016035">
    <property type="entry name" value="Acyl_Trfase/lysoPLipase"/>
</dbReference>
<dbReference type="SMART" id="SM00822">
    <property type="entry name" value="PKS_KR"/>
    <property type="match status" value="1"/>
</dbReference>
<dbReference type="InterPro" id="IPR050091">
    <property type="entry name" value="PKS_NRPS_Biosynth_Enz"/>
</dbReference>
<dbReference type="SUPFAM" id="SSF55048">
    <property type="entry name" value="Probable ACP-binding domain of malonyl-CoA ACP transacylase"/>
    <property type="match status" value="1"/>
</dbReference>
<reference evidence="11 12" key="1">
    <citation type="submission" date="2023-11" db="EMBL/GenBank/DDBJ databases">
        <title>Draft genome sequence and annotation of the polyextremotolerant black yeast-like fungus Aureobasidium pullulans NRRL 62042.</title>
        <authorList>
            <person name="Dielentheis-Frenken M.R.E."/>
            <person name="Wibberg D."/>
            <person name="Blank L.M."/>
            <person name="Tiso T."/>
        </authorList>
    </citation>
    <scope>NUCLEOTIDE SEQUENCE [LARGE SCALE GENOMIC DNA]</scope>
    <source>
        <strain evidence="11 12">NRRL 62042</strain>
    </source>
</reference>
<dbReference type="Pfam" id="PF00550">
    <property type="entry name" value="PP-binding"/>
    <property type="match status" value="1"/>
</dbReference>
<dbReference type="Pfam" id="PF23114">
    <property type="entry name" value="NAD-bd_HRPKS_sdrA"/>
    <property type="match status" value="1"/>
</dbReference>
<dbReference type="SUPFAM" id="SSF53335">
    <property type="entry name" value="S-adenosyl-L-methionine-dependent methyltransferases"/>
    <property type="match status" value="1"/>
</dbReference>
<dbReference type="SUPFAM" id="SSF52151">
    <property type="entry name" value="FabD/lysophospholipase-like"/>
    <property type="match status" value="1"/>
</dbReference>
<feature type="compositionally biased region" description="Low complexity" evidence="7">
    <location>
        <begin position="2491"/>
        <end position="2504"/>
    </location>
</feature>
<dbReference type="InterPro" id="IPR049551">
    <property type="entry name" value="PKS_DH_C"/>
</dbReference>
<dbReference type="PROSITE" id="PS00606">
    <property type="entry name" value="KS3_1"/>
    <property type="match status" value="1"/>
</dbReference>
<dbReference type="PANTHER" id="PTHR43775:SF20">
    <property type="entry name" value="HYBRID PKS-NRPS SYNTHETASE APDA"/>
    <property type="match status" value="1"/>
</dbReference>
<dbReference type="InterPro" id="IPR009081">
    <property type="entry name" value="PP-bd_ACP"/>
</dbReference>
<dbReference type="PROSITE" id="PS50075">
    <property type="entry name" value="CARRIER"/>
    <property type="match status" value="1"/>
</dbReference>
<dbReference type="InterPro" id="IPR023213">
    <property type="entry name" value="CAT-like_dom_sf"/>
</dbReference>
<dbReference type="Gene3D" id="3.40.50.720">
    <property type="entry name" value="NAD(P)-binding Rossmann-like Domain"/>
    <property type="match status" value="2"/>
</dbReference>
<evidence type="ECO:0000256" key="4">
    <source>
        <dbReference type="ARBA" id="ARBA00022679"/>
    </source>
</evidence>